<protein>
    <submittedName>
        <fullName evidence="2">DUF1294 domain-containing protein</fullName>
    </submittedName>
</protein>
<keyword evidence="1" id="KW-1133">Transmembrane helix</keyword>
<proteinExistence type="predicted"/>
<dbReference type="Pfam" id="PF06961">
    <property type="entry name" value="DUF1294"/>
    <property type="match status" value="1"/>
</dbReference>
<feature type="transmembrane region" description="Helical" evidence="1">
    <location>
        <begin position="89"/>
        <end position="110"/>
    </location>
</feature>
<name>A0A494TJS3_SPHPE</name>
<dbReference type="RefSeq" id="WP_121155468.1">
    <property type="nucleotide sequence ID" value="NZ_CP032829.1"/>
</dbReference>
<sequence length="111" mass="12420">MNVVFSDIRQLATGFSPEARLFCIWIIFVILNVTAFTMFGIDKQRSRNGQWRIREDTLLSMAFLGGWLGAYAGRSYFRHKTRKQPFGAKLVAVSVANVGIVGGLTIFTLVS</sequence>
<evidence type="ECO:0000256" key="1">
    <source>
        <dbReference type="SAM" id="Phobius"/>
    </source>
</evidence>
<dbReference type="Proteomes" id="UP000276254">
    <property type="component" value="Chromosome"/>
</dbReference>
<feature type="transmembrane region" description="Helical" evidence="1">
    <location>
        <begin position="21"/>
        <end position="39"/>
    </location>
</feature>
<keyword evidence="3" id="KW-1185">Reference proteome</keyword>
<organism evidence="2 3">
    <name type="scientific">Sphingomonas paeninsulae</name>
    <dbReference type="NCBI Taxonomy" id="2319844"/>
    <lineage>
        <taxon>Bacteria</taxon>
        <taxon>Pseudomonadati</taxon>
        <taxon>Pseudomonadota</taxon>
        <taxon>Alphaproteobacteria</taxon>
        <taxon>Sphingomonadales</taxon>
        <taxon>Sphingomonadaceae</taxon>
        <taxon>Sphingomonas</taxon>
    </lineage>
</organism>
<feature type="transmembrane region" description="Helical" evidence="1">
    <location>
        <begin position="59"/>
        <end position="77"/>
    </location>
</feature>
<dbReference type="OrthoDB" id="72963at2"/>
<dbReference type="AlphaFoldDB" id="A0A494TJS3"/>
<gene>
    <name evidence="2" type="ORF">D3Y57_19840</name>
</gene>
<evidence type="ECO:0000313" key="2">
    <source>
        <dbReference type="EMBL" id="AYJ87764.1"/>
    </source>
</evidence>
<evidence type="ECO:0000313" key="3">
    <source>
        <dbReference type="Proteomes" id="UP000276254"/>
    </source>
</evidence>
<reference evidence="2 3" key="1">
    <citation type="submission" date="2018-09" db="EMBL/GenBank/DDBJ databases">
        <title>Sphingomonas peninsula sp. nov., isolated from fildes peninsula, Antarctic soil.</title>
        <authorList>
            <person name="Yingchao G."/>
        </authorList>
    </citation>
    <scope>NUCLEOTIDE SEQUENCE [LARGE SCALE GENOMIC DNA]</scope>
    <source>
        <strain evidence="2 3">YZ-8</strain>
    </source>
</reference>
<keyword evidence="1" id="KW-0472">Membrane</keyword>
<dbReference type="KEGG" id="spha:D3Y57_19840"/>
<keyword evidence="1" id="KW-0812">Transmembrane</keyword>
<accession>A0A494TJS3</accession>
<dbReference type="EMBL" id="CP032829">
    <property type="protein sequence ID" value="AYJ87764.1"/>
    <property type="molecule type" value="Genomic_DNA"/>
</dbReference>
<dbReference type="InterPro" id="IPR010718">
    <property type="entry name" value="DUF1294"/>
</dbReference>